<reference evidence="2 3" key="1">
    <citation type="submission" date="2016-11" db="EMBL/GenBank/DDBJ databases">
        <authorList>
            <person name="Jaros S."/>
            <person name="Januszkiewicz K."/>
            <person name="Wedrychowicz H."/>
        </authorList>
    </citation>
    <scope>NUCLEOTIDE SEQUENCE [LARGE SCALE GENOMIC DNA]</scope>
    <source>
        <strain evidence="2 3">LMG 20594</strain>
    </source>
</reference>
<dbReference type="Pfam" id="PF13439">
    <property type="entry name" value="Glyco_transf_4"/>
    <property type="match status" value="1"/>
</dbReference>
<dbReference type="PANTHER" id="PTHR12526:SF637">
    <property type="entry name" value="GLYCOSYLTRANSFERASE EPSF-RELATED"/>
    <property type="match status" value="1"/>
</dbReference>
<evidence type="ECO:0000313" key="3">
    <source>
        <dbReference type="Proteomes" id="UP000184395"/>
    </source>
</evidence>
<dbReference type="EMBL" id="FRAB01000036">
    <property type="protein sequence ID" value="SHK74599.1"/>
    <property type="molecule type" value="Genomic_DNA"/>
</dbReference>
<dbReference type="RefSeq" id="WP_073431366.1">
    <property type="nucleotide sequence ID" value="NZ_CADFGY010000005.1"/>
</dbReference>
<evidence type="ECO:0000313" key="2">
    <source>
        <dbReference type="EMBL" id="SHK74599.1"/>
    </source>
</evidence>
<accession>A0A1M6UZB4</accession>
<dbReference type="KEGG" id="pts:CUJ90_03100"/>
<evidence type="ECO:0000259" key="1">
    <source>
        <dbReference type="Pfam" id="PF13439"/>
    </source>
</evidence>
<dbReference type="PANTHER" id="PTHR12526">
    <property type="entry name" value="GLYCOSYLTRANSFERASE"/>
    <property type="match status" value="1"/>
</dbReference>
<dbReference type="AlphaFoldDB" id="A0A1M6UZB4"/>
<feature type="domain" description="Glycosyltransferase subfamily 4-like N-terminal" evidence="1">
    <location>
        <begin position="12"/>
        <end position="187"/>
    </location>
</feature>
<dbReference type="STRING" id="169427.SAMN05192548_103612"/>
<keyword evidence="2" id="KW-0808">Transferase</keyword>
<dbReference type="GeneID" id="301977157"/>
<dbReference type="Gene3D" id="3.40.50.2000">
    <property type="entry name" value="Glycogen Phosphorylase B"/>
    <property type="match status" value="2"/>
</dbReference>
<organism evidence="2 3">
    <name type="scientific">Paraburkholderia terricola</name>
    <dbReference type="NCBI Taxonomy" id="169427"/>
    <lineage>
        <taxon>Bacteria</taxon>
        <taxon>Pseudomonadati</taxon>
        <taxon>Pseudomonadota</taxon>
        <taxon>Betaproteobacteria</taxon>
        <taxon>Burkholderiales</taxon>
        <taxon>Burkholderiaceae</taxon>
        <taxon>Paraburkholderia</taxon>
    </lineage>
</organism>
<dbReference type="Proteomes" id="UP000184395">
    <property type="component" value="Unassembled WGS sequence"/>
</dbReference>
<dbReference type="InterPro" id="IPR028098">
    <property type="entry name" value="Glyco_trans_4-like_N"/>
</dbReference>
<dbReference type="CDD" id="cd03807">
    <property type="entry name" value="GT4_WbnK-like"/>
    <property type="match status" value="1"/>
</dbReference>
<dbReference type="OrthoDB" id="9813211at2"/>
<dbReference type="GO" id="GO:0016757">
    <property type="term" value="F:glycosyltransferase activity"/>
    <property type="evidence" value="ECO:0007669"/>
    <property type="project" value="UniProtKB-ARBA"/>
</dbReference>
<sequence length="393" mass="42963">MKIVHVITDLAVGGAETMLVRLIRTSQREGLQHVVISLSREAPLADRLVELGVEVRVLGMRRGMPDIRTFRRLIRWLDELEPDVVQTWMYHADLMGGAATYGAQAVRFLRGAHVKRPALLWGVHHTDLRLTGSARMTRWIARACALISSRIPDRIVCCAESAKASHRLGGYCAQRMTVIHNGIDLERFHASRGARETLRRSLGIGALTPLVGIVGRYHPVKDYGTFIAAMRIVVDAMPECRFVMAGQGLEPDNDELAALLNAAGIAHACSLVGPQAEPQTLLAGLDVFCLSSSSEGLPTVIGEAMACEVPCVATDVGDTALLIGTTGRVVPAQDPEALGRALCSLLALPRDELTRLGHAARRRIQSRFSIEASWRRYEEAYVEALDKREQSAV</sequence>
<gene>
    <name evidence="2" type="ORF">SAMN05192548_103612</name>
</gene>
<dbReference type="SUPFAM" id="SSF53756">
    <property type="entry name" value="UDP-Glycosyltransferase/glycogen phosphorylase"/>
    <property type="match status" value="1"/>
</dbReference>
<name>A0A1M6UZB4_9BURK</name>
<dbReference type="Pfam" id="PF13692">
    <property type="entry name" value="Glyco_trans_1_4"/>
    <property type="match status" value="1"/>
</dbReference>
<protein>
    <submittedName>
        <fullName evidence="2">Glycosyltransferase involved in cell wall bisynthesis</fullName>
    </submittedName>
</protein>
<proteinExistence type="predicted"/>